<organism evidence="1 2">
    <name type="scientific">Bacteroides fluxus YIT 12057</name>
    <dbReference type="NCBI Taxonomy" id="763034"/>
    <lineage>
        <taxon>Bacteria</taxon>
        <taxon>Pseudomonadati</taxon>
        <taxon>Bacteroidota</taxon>
        <taxon>Bacteroidia</taxon>
        <taxon>Bacteroidales</taxon>
        <taxon>Bacteroidaceae</taxon>
        <taxon>Bacteroides</taxon>
    </lineage>
</organism>
<name>F3PSI3_9BACE</name>
<evidence type="ECO:0000313" key="1">
    <source>
        <dbReference type="EMBL" id="EGF57637.1"/>
    </source>
</evidence>
<keyword evidence="2" id="KW-1185">Reference proteome</keyword>
<dbReference type="STRING" id="763034.HMPREF9446_01717"/>
<accession>F3PSI3</accession>
<proteinExistence type="predicted"/>
<evidence type="ECO:0000313" key="2">
    <source>
        <dbReference type="Proteomes" id="UP000003416"/>
    </source>
</evidence>
<dbReference type="AlphaFoldDB" id="F3PSI3"/>
<protein>
    <submittedName>
        <fullName evidence="1">Uncharacterized protein</fullName>
    </submittedName>
</protein>
<comment type="caution">
    <text evidence="1">The sequence shown here is derived from an EMBL/GenBank/DDBJ whole genome shotgun (WGS) entry which is preliminary data.</text>
</comment>
<dbReference type="Proteomes" id="UP000003416">
    <property type="component" value="Unassembled WGS sequence"/>
</dbReference>
<dbReference type="EMBL" id="AFBN01000028">
    <property type="protein sequence ID" value="EGF57637.1"/>
    <property type="molecule type" value="Genomic_DNA"/>
</dbReference>
<dbReference type="HOGENOM" id="CLU_3229595_0_0_10"/>
<reference evidence="1 2" key="1">
    <citation type="submission" date="2011-02" db="EMBL/GenBank/DDBJ databases">
        <authorList>
            <person name="Weinstock G."/>
            <person name="Sodergren E."/>
            <person name="Clifton S."/>
            <person name="Fulton L."/>
            <person name="Fulton B."/>
            <person name="Courtney L."/>
            <person name="Fronick C."/>
            <person name="Harrison M."/>
            <person name="Strong C."/>
            <person name="Farmer C."/>
            <person name="Delahaunty K."/>
            <person name="Markovic C."/>
            <person name="Hall O."/>
            <person name="Minx P."/>
            <person name="Tomlinson C."/>
            <person name="Mitreva M."/>
            <person name="Hou S."/>
            <person name="Chen J."/>
            <person name="Wollam A."/>
            <person name="Pepin K.H."/>
            <person name="Johnson M."/>
            <person name="Bhonagiri V."/>
            <person name="Zhang X."/>
            <person name="Suruliraj S."/>
            <person name="Warren W."/>
            <person name="Chinwalla A."/>
            <person name="Mardis E.R."/>
            <person name="Wilson R.K."/>
        </authorList>
    </citation>
    <scope>NUCLEOTIDE SEQUENCE [LARGE SCALE GENOMIC DNA]</scope>
    <source>
        <strain evidence="1 2">YIT 12057</strain>
    </source>
</reference>
<gene>
    <name evidence="1" type="ORF">HMPREF9446_01717</name>
</gene>
<sequence length="43" mass="4950">MAFSQIIRSIVQKTGFYQMGNISSEAERNVRYLRIPSMHGGFK</sequence>